<protein>
    <submittedName>
        <fullName evidence="3">Transposase IS204/IS1001/IS1096/IS1165 family protein</fullName>
    </submittedName>
</protein>
<dbReference type="InterPro" id="IPR047951">
    <property type="entry name" value="Transpos_ISL3"/>
</dbReference>
<dbReference type="InterPro" id="IPR002560">
    <property type="entry name" value="Transposase_DDE"/>
</dbReference>
<evidence type="ECO:0000259" key="2">
    <source>
        <dbReference type="Pfam" id="PF13542"/>
    </source>
</evidence>
<organism evidence="3">
    <name type="scientific">mine drainage metagenome</name>
    <dbReference type="NCBI Taxonomy" id="410659"/>
    <lineage>
        <taxon>unclassified sequences</taxon>
        <taxon>metagenomes</taxon>
        <taxon>ecological metagenomes</taxon>
    </lineage>
</organism>
<dbReference type="PANTHER" id="PTHR33498">
    <property type="entry name" value="TRANSPOSASE FOR INSERTION SEQUENCE ELEMENT IS1557"/>
    <property type="match status" value="1"/>
</dbReference>
<proteinExistence type="predicted"/>
<dbReference type="PANTHER" id="PTHR33498:SF1">
    <property type="entry name" value="TRANSPOSASE FOR INSERTION SEQUENCE ELEMENT IS1557"/>
    <property type="match status" value="1"/>
</dbReference>
<dbReference type="InterPro" id="IPR032877">
    <property type="entry name" value="Transposase_HTH"/>
</dbReference>
<evidence type="ECO:0000259" key="1">
    <source>
        <dbReference type="Pfam" id="PF01610"/>
    </source>
</evidence>
<gene>
    <name evidence="3" type="ORF">B1B_17177</name>
</gene>
<dbReference type="Pfam" id="PF01610">
    <property type="entry name" value="DDE_Tnp_ISL3"/>
    <property type="match status" value="1"/>
</dbReference>
<comment type="caution">
    <text evidence="3">The sequence shown here is derived from an EMBL/GenBank/DDBJ whole genome shotgun (WGS) entry which is preliminary data.</text>
</comment>
<feature type="domain" description="Transposase IS204/IS1001/IS1096/IS1165 helix-turn-helix" evidence="2">
    <location>
        <begin position="50"/>
        <end position="100"/>
    </location>
</feature>
<dbReference type="AlphaFoldDB" id="T0YRK2"/>
<evidence type="ECO:0000313" key="3">
    <source>
        <dbReference type="EMBL" id="EQD34482.1"/>
    </source>
</evidence>
<name>T0YRK2_9ZZZZ</name>
<accession>T0YRK2</accession>
<dbReference type="EMBL" id="AUZY01011478">
    <property type="protein sequence ID" value="EQD34482.1"/>
    <property type="molecule type" value="Genomic_DNA"/>
</dbReference>
<reference evidence="3" key="1">
    <citation type="submission" date="2013-08" db="EMBL/GenBank/DDBJ databases">
        <authorList>
            <person name="Mendez C."/>
            <person name="Richter M."/>
            <person name="Ferrer M."/>
            <person name="Sanchez J."/>
        </authorList>
    </citation>
    <scope>NUCLEOTIDE SEQUENCE</scope>
</reference>
<sequence>MAVSRLRKTPLGVRSRQGRVWRDLDSGIYQAYIHASIPRVICPDHGRIQVKTEWSEKGSRFTNRFEVHAIDVLSSTDVKKGSLILGISWDQAWHIMQKAVSRGLARKTSVPGRIGVDEKSYGKHHHYITIVYDLNNPAVDHIEFDRKKESLDLYYTKIGKDASANIEAISMDMWDPFIASTRTHVDDAKSKIVFDRFHI</sequence>
<dbReference type="Pfam" id="PF13542">
    <property type="entry name" value="HTH_Tnp_ISL3"/>
    <property type="match status" value="1"/>
</dbReference>
<feature type="domain" description="Transposase IS204/IS1001/IS1096/IS1165 DDE" evidence="1">
    <location>
        <begin position="114"/>
        <end position="199"/>
    </location>
</feature>
<reference evidence="3" key="2">
    <citation type="journal article" date="2014" name="ISME J.">
        <title>Microbial stratification in low pH oxic and suboxic macroscopic growths along an acid mine drainage.</title>
        <authorList>
            <person name="Mendez-Garcia C."/>
            <person name="Mesa V."/>
            <person name="Sprenger R.R."/>
            <person name="Richter M."/>
            <person name="Diez M.S."/>
            <person name="Solano J."/>
            <person name="Bargiela R."/>
            <person name="Golyshina O.V."/>
            <person name="Manteca A."/>
            <person name="Ramos J.L."/>
            <person name="Gallego J.R."/>
            <person name="Llorente I."/>
            <person name="Martins Dos Santos V.A."/>
            <person name="Jensen O.N."/>
            <person name="Pelaez A.I."/>
            <person name="Sanchez J."/>
            <person name="Ferrer M."/>
        </authorList>
    </citation>
    <scope>NUCLEOTIDE SEQUENCE</scope>
</reference>